<evidence type="ECO:0000256" key="4">
    <source>
        <dbReference type="ARBA" id="ARBA00022982"/>
    </source>
</evidence>
<keyword evidence="1" id="KW-0813">Transport</keyword>
<dbReference type="KEGG" id="azm:DM194_06635"/>
<dbReference type="PROSITE" id="PS51379">
    <property type="entry name" value="4FE4S_FER_2"/>
    <property type="match status" value="1"/>
</dbReference>
<dbReference type="AlphaFoldDB" id="A0A2U9S632"/>
<dbReference type="Pfam" id="PF12801">
    <property type="entry name" value="Fer4_5"/>
    <property type="match status" value="1"/>
</dbReference>
<protein>
    <submittedName>
        <fullName evidence="10">Cytochrome c oxidase accessory protein CcoG</fullName>
    </submittedName>
</protein>
<dbReference type="NCBIfam" id="TIGR02745">
    <property type="entry name" value="ccoG_rdxA_fixG"/>
    <property type="match status" value="1"/>
</dbReference>
<dbReference type="GO" id="GO:0005886">
    <property type="term" value="C:plasma membrane"/>
    <property type="evidence" value="ECO:0007669"/>
    <property type="project" value="TreeGrafter"/>
</dbReference>
<evidence type="ECO:0000256" key="5">
    <source>
        <dbReference type="ARBA" id="ARBA00023004"/>
    </source>
</evidence>
<dbReference type="OrthoDB" id="9811700at2"/>
<dbReference type="InterPro" id="IPR013783">
    <property type="entry name" value="Ig-like_fold"/>
</dbReference>
<keyword evidence="11" id="KW-1185">Reference proteome</keyword>
<dbReference type="SUPFAM" id="SSF54862">
    <property type="entry name" value="4Fe-4S ferredoxins"/>
    <property type="match status" value="1"/>
</dbReference>
<keyword evidence="5" id="KW-0408">Iron</keyword>
<dbReference type="Pfam" id="PF11614">
    <property type="entry name" value="FixG_C"/>
    <property type="match status" value="1"/>
</dbReference>
<dbReference type="InterPro" id="IPR032879">
    <property type="entry name" value="FixG_C"/>
</dbReference>
<proteinExistence type="predicted"/>
<feature type="transmembrane region" description="Helical" evidence="8">
    <location>
        <begin position="57"/>
        <end position="75"/>
    </location>
</feature>
<dbReference type="PANTHER" id="PTHR30176">
    <property type="entry name" value="FERREDOXIN-TYPE PROTEIN NAPH"/>
    <property type="match status" value="1"/>
</dbReference>
<gene>
    <name evidence="10" type="primary">ccoG</name>
    <name evidence="10" type="ORF">DM194_06635</name>
</gene>
<feature type="domain" description="4Fe-4S ferredoxin-type" evidence="9">
    <location>
        <begin position="282"/>
        <end position="311"/>
    </location>
</feature>
<dbReference type="Proteomes" id="UP000249605">
    <property type="component" value="Chromosome"/>
</dbReference>
<dbReference type="InterPro" id="IPR014116">
    <property type="entry name" value="Cyt_c_oxidase_cbb3_FixG"/>
</dbReference>
<feature type="region of interest" description="Disordered" evidence="7">
    <location>
        <begin position="1"/>
        <end position="31"/>
    </location>
</feature>
<dbReference type="InterPro" id="IPR017900">
    <property type="entry name" value="4Fe4S_Fe_S_CS"/>
</dbReference>
<dbReference type="InterPro" id="IPR017896">
    <property type="entry name" value="4Fe4S_Fe-S-bd"/>
</dbReference>
<keyword evidence="8" id="KW-1133">Transmembrane helix</keyword>
<evidence type="ECO:0000259" key="9">
    <source>
        <dbReference type="PROSITE" id="PS51379"/>
    </source>
</evidence>
<dbReference type="Gene3D" id="2.60.40.10">
    <property type="entry name" value="Immunoglobulins"/>
    <property type="match status" value="1"/>
</dbReference>
<keyword evidence="8" id="KW-0472">Membrane</keyword>
<reference evidence="10 11" key="1">
    <citation type="journal article" date="2019" name="Int. J. Syst. Evol. Microbiol.">
        <title>Azospirillum ramasamyi sp. nov., a novel diazotrophic bacterium isolated from fermented bovine products.</title>
        <authorList>
            <person name="Anandham R."/>
            <person name="Heo J."/>
            <person name="Krishnamoorthy R."/>
            <person name="SenthilKumar M."/>
            <person name="Gopal N.O."/>
            <person name="Kim S.J."/>
            <person name="Kwon S.W."/>
        </authorList>
    </citation>
    <scope>NUCLEOTIDE SEQUENCE [LARGE SCALE GENOMIC DNA]</scope>
    <source>
        <strain evidence="10 11">M2T2B2</strain>
    </source>
</reference>
<keyword evidence="6" id="KW-0411">Iron-sulfur</keyword>
<keyword evidence="3" id="KW-0479">Metal-binding</keyword>
<evidence type="ECO:0000256" key="3">
    <source>
        <dbReference type="ARBA" id="ARBA00022723"/>
    </source>
</evidence>
<dbReference type="Pfam" id="PF13746">
    <property type="entry name" value="Fer4_18"/>
    <property type="match status" value="1"/>
</dbReference>
<keyword evidence="4" id="KW-0249">Electron transport</keyword>
<evidence type="ECO:0000256" key="7">
    <source>
        <dbReference type="SAM" id="MobiDB-lite"/>
    </source>
</evidence>
<sequence length="505" mass="56046">MSLPQEDSTLTRRPAQADKPAAASHAEQHEEPGRHWFVNRPKVYAADVKGRFRQLKWAALIVLLAIYYVTPWIRWERGPGIPDQAVLIDMVGRRAYFLWIEIWPQEVYYLTGLLILGTFGIFFATTLAGRIWCGYACPQTVWTDLFMWVERKIEGPRTARIRLDKAPMTGAKLARKTAKHAAWVAISVMTGGAWVFYFNDAPTLMNDLLHGNITSGVATFIALFSFTTYFFAGWAREQICIYVCPWRSFQSAMVDEDTFLVTYEDWRGEGRAPMRKSQSWDDRKAAGLGDCIDCKQCVHVCPTGTDIREGQQISCIGCGLCVDACNDVMRQIGRPLDLVRFDTQSNQIAKIDGKPERVKLVRARTVIYSLIMLIVVCAMAIALVLRPTLDVSVLRDRAPLFVMLSDGSVQNAYTIKLLNKTHTARSYTVTVEGLPDAHLAVAGYDDAGSGGSVTLQAEADSVATYRVFVKVPAAAVKPGSTDVAVVAEDQASGEVGRHVSVFMAP</sequence>
<organism evidence="10 11">
    <name type="scientific">Azospirillum ramasamyi</name>
    <dbReference type="NCBI Taxonomy" id="682998"/>
    <lineage>
        <taxon>Bacteria</taxon>
        <taxon>Pseudomonadati</taxon>
        <taxon>Pseudomonadota</taxon>
        <taxon>Alphaproteobacteria</taxon>
        <taxon>Rhodospirillales</taxon>
        <taxon>Azospirillaceae</taxon>
        <taxon>Azospirillum</taxon>
    </lineage>
</organism>
<dbReference type="InterPro" id="IPR051684">
    <property type="entry name" value="Electron_Trans/Redox"/>
</dbReference>
<feature type="transmembrane region" description="Helical" evidence="8">
    <location>
        <begin position="181"/>
        <end position="199"/>
    </location>
</feature>
<feature type="transmembrane region" description="Helical" evidence="8">
    <location>
        <begin position="211"/>
        <end position="232"/>
    </location>
</feature>
<dbReference type="RefSeq" id="WP_111066500.1">
    <property type="nucleotide sequence ID" value="NZ_CP029829.1"/>
</dbReference>
<feature type="transmembrane region" description="Helical" evidence="8">
    <location>
        <begin position="366"/>
        <end position="385"/>
    </location>
</feature>
<name>A0A2U9S632_9PROT</name>
<dbReference type="GO" id="GO:0046872">
    <property type="term" value="F:metal ion binding"/>
    <property type="evidence" value="ECO:0007669"/>
    <property type="project" value="UniProtKB-KW"/>
</dbReference>
<evidence type="ECO:0000256" key="6">
    <source>
        <dbReference type="ARBA" id="ARBA00023014"/>
    </source>
</evidence>
<accession>A0A2U9S632</accession>
<evidence type="ECO:0000313" key="11">
    <source>
        <dbReference type="Proteomes" id="UP000249605"/>
    </source>
</evidence>
<dbReference type="GO" id="GO:0051539">
    <property type="term" value="F:4 iron, 4 sulfur cluster binding"/>
    <property type="evidence" value="ECO:0007669"/>
    <property type="project" value="UniProtKB-KW"/>
</dbReference>
<feature type="transmembrane region" description="Helical" evidence="8">
    <location>
        <begin position="107"/>
        <end position="128"/>
    </location>
</feature>
<keyword evidence="2" id="KW-0004">4Fe-4S</keyword>
<dbReference type="PROSITE" id="PS00198">
    <property type="entry name" value="4FE4S_FER_1"/>
    <property type="match status" value="1"/>
</dbReference>
<evidence type="ECO:0000256" key="8">
    <source>
        <dbReference type="SAM" id="Phobius"/>
    </source>
</evidence>
<keyword evidence="8" id="KW-0812">Transmembrane</keyword>
<evidence type="ECO:0000313" key="10">
    <source>
        <dbReference type="EMBL" id="AWU93966.1"/>
    </source>
</evidence>
<dbReference type="EMBL" id="CP029829">
    <property type="protein sequence ID" value="AWU93966.1"/>
    <property type="molecule type" value="Genomic_DNA"/>
</dbReference>
<dbReference type="PANTHER" id="PTHR30176:SF3">
    <property type="entry name" value="FERREDOXIN-TYPE PROTEIN NAPH"/>
    <property type="match status" value="1"/>
</dbReference>
<evidence type="ECO:0000256" key="1">
    <source>
        <dbReference type="ARBA" id="ARBA00022448"/>
    </source>
</evidence>
<evidence type="ECO:0000256" key="2">
    <source>
        <dbReference type="ARBA" id="ARBA00022485"/>
    </source>
</evidence>